<dbReference type="AlphaFoldDB" id="A0A382PNR2"/>
<gene>
    <name evidence="1" type="ORF">METZ01_LOCUS327770</name>
</gene>
<name>A0A382PNR2_9ZZZZ</name>
<protein>
    <submittedName>
        <fullName evidence="1">Uncharacterized protein</fullName>
    </submittedName>
</protein>
<organism evidence="1">
    <name type="scientific">marine metagenome</name>
    <dbReference type="NCBI Taxonomy" id="408172"/>
    <lineage>
        <taxon>unclassified sequences</taxon>
        <taxon>metagenomes</taxon>
        <taxon>ecological metagenomes</taxon>
    </lineage>
</organism>
<accession>A0A382PNR2</accession>
<sequence length="107" mass="11783">MSVKNLEILSCEPYEEGRSFKNAGAYERIKAIAHYAVDPDHPANAGVIDLELAQRGDDGFVHFSGDVTMLRPISGGSRTLLMQVPNRGKRNITRFNMTVMGTQDTAD</sequence>
<dbReference type="EMBL" id="UINC01108657">
    <property type="protein sequence ID" value="SVC74916.1"/>
    <property type="molecule type" value="Genomic_DNA"/>
</dbReference>
<proteinExistence type="predicted"/>
<reference evidence="1" key="1">
    <citation type="submission" date="2018-05" db="EMBL/GenBank/DDBJ databases">
        <authorList>
            <person name="Lanie J.A."/>
            <person name="Ng W.-L."/>
            <person name="Kazmierczak K.M."/>
            <person name="Andrzejewski T.M."/>
            <person name="Davidsen T.M."/>
            <person name="Wayne K.J."/>
            <person name="Tettelin H."/>
            <person name="Glass J.I."/>
            <person name="Rusch D."/>
            <person name="Podicherti R."/>
            <person name="Tsui H.-C.T."/>
            <person name="Winkler M.E."/>
        </authorList>
    </citation>
    <scope>NUCLEOTIDE SEQUENCE</scope>
</reference>
<evidence type="ECO:0000313" key="1">
    <source>
        <dbReference type="EMBL" id="SVC74916.1"/>
    </source>
</evidence>
<feature type="non-terminal residue" evidence="1">
    <location>
        <position position="107"/>
    </location>
</feature>